<sequence>MPKYALYVSLEAKPGQEEAVAEFLRQGQPLVEDEPGTAAWFGVRLGPTSFAIFDAFPTESARDAHLSGKVAAALKAKAGELLAVAPDIRKAEVLAFKLPG</sequence>
<dbReference type="Gene3D" id="3.30.70.100">
    <property type="match status" value="1"/>
</dbReference>
<accession>A0ABX0VE65</accession>
<proteinExistence type="predicted"/>
<dbReference type="SUPFAM" id="SSF54909">
    <property type="entry name" value="Dimeric alpha+beta barrel"/>
    <property type="match status" value="1"/>
</dbReference>
<keyword evidence="1" id="KW-0560">Oxidoreductase</keyword>
<reference evidence="1 2" key="1">
    <citation type="submission" date="2020-03" db="EMBL/GenBank/DDBJ databases">
        <title>The genome sequence of Microvirga sp. c23x22.</title>
        <authorList>
            <person name="Zhang X."/>
        </authorList>
    </citation>
    <scope>NUCLEOTIDE SEQUENCE [LARGE SCALE GENOMIC DNA]</scope>
    <source>
        <strain evidence="2">c23x22</strain>
    </source>
</reference>
<dbReference type="GO" id="GO:0004497">
    <property type="term" value="F:monooxygenase activity"/>
    <property type="evidence" value="ECO:0007669"/>
    <property type="project" value="UniProtKB-KW"/>
</dbReference>
<organism evidence="1 2">
    <name type="scientific">Microvirga terricola</name>
    <dbReference type="NCBI Taxonomy" id="2719797"/>
    <lineage>
        <taxon>Bacteria</taxon>
        <taxon>Pseudomonadati</taxon>
        <taxon>Pseudomonadota</taxon>
        <taxon>Alphaproteobacteria</taxon>
        <taxon>Hyphomicrobiales</taxon>
        <taxon>Methylobacteriaceae</taxon>
        <taxon>Microvirga</taxon>
    </lineage>
</organism>
<dbReference type="EMBL" id="JAATJS010000006">
    <property type="protein sequence ID" value="NIX78122.1"/>
    <property type="molecule type" value="Genomic_DNA"/>
</dbReference>
<dbReference type="Proteomes" id="UP000707352">
    <property type="component" value="Unassembled WGS sequence"/>
</dbReference>
<keyword evidence="1" id="KW-0503">Monooxygenase</keyword>
<comment type="caution">
    <text evidence="1">The sequence shown here is derived from an EMBL/GenBank/DDBJ whole genome shotgun (WGS) entry which is preliminary data.</text>
</comment>
<evidence type="ECO:0000313" key="1">
    <source>
        <dbReference type="EMBL" id="NIX78122.1"/>
    </source>
</evidence>
<name>A0ABX0VE65_9HYPH</name>
<evidence type="ECO:0000313" key="2">
    <source>
        <dbReference type="Proteomes" id="UP000707352"/>
    </source>
</evidence>
<gene>
    <name evidence="1" type="ORF">HB375_16110</name>
</gene>
<keyword evidence="2" id="KW-1185">Reference proteome</keyword>
<dbReference type="InterPro" id="IPR011008">
    <property type="entry name" value="Dimeric_a/b-barrel"/>
</dbReference>
<protein>
    <submittedName>
        <fullName evidence="1">Antibiotic biosynthesis monooxygenase</fullName>
    </submittedName>
</protein>